<evidence type="ECO:0000256" key="2">
    <source>
        <dbReference type="ARBA" id="ARBA00022553"/>
    </source>
</evidence>
<organism evidence="4 5">
    <name type="scientific">Amycolatopsis umgeniensis</name>
    <dbReference type="NCBI Taxonomy" id="336628"/>
    <lineage>
        <taxon>Bacteria</taxon>
        <taxon>Bacillati</taxon>
        <taxon>Actinomycetota</taxon>
        <taxon>Actinomycetes</taxon>
        <taxon>Pseudonocardiales</taxon>
        <taxon>Pseudonocardiaceae</taxon>
        <taxon>Amycolatopsis</taxon>
    </lineage>
</organism>
<dbReference type="GO" id="GO:0031177">
    <property type="term" value="F:phosphopantetheine binding"/>
    <property type="evidence" value="ECO:0007669"/>
    <property type="project" value="InterPro"/>
</dbReference>
<name>A0A841BAV0_9PSEU</name>
<dbReference type="InterPro" id="IPR036736">
    <property type="entry name" value="ACP-like_sf"/>
</dbReference>
<dbReference type="Pfam" id="PF00550">
    <property type="entry name" value="PP-binding"/>
    <property type="match status" value="1"/>
</dbReference>
<evidence type="ECO:0000259" key="3">
    <source>
        <dbReference type="PROSITE" id="PS50075"/>
    </source>
</evidence>
<evidence type="ECO:0000256" key="1">
    <source>
        <dbReference type="ARBA" id="ARBA00022450"/>
    </source>
</evidence>
<gene>
    <name evidence="4" type="ORF">HDA45_005789</name>
</gene>
<dbReference type="Gene3D" id="1.10.1200.10">
    <property type="entry name" value="ACP-like"/>
    <property type="match status" value="1"/>
</dbReference>
<sequence length="76" mass="8017">MSGATLHQVLAIASAVFERRTEPSDNFFALGGDSIAAVELAAGLEEALDREVETEIVTDSADFAALAEILDAHLRS</sequence>
<dbReference type="PROSITE" id="PS50075">
    <property type="entry name" value="CARRIER"/>
    <property type="match status" value="1"/>
</dbReference>
<evidence type="ECO:0000313" key="5">
    <source>
        <dbReference type="Proteomes" id="UP000580861"/>
    </source>
</evidence>
<dbReference type="PROSITE" id="PS00012">
    <property type="entry name" value="PHOSPHOPANTETHEINE"/>
    <property type="match status" value="1"/>
</dbReference>
<protein>
    <submittedName>
        <fullName evidence="4">Acyl carrier protein</fullName>
    </submittedName>
</protein>
<reference evidence="4 5" key="1">
    <citation type="submission" date="2020-08" db="EMBL/GenBank/DDBJ databases">
        <title>Sequencing the genomes of 1000 actinobacteria strains.</title>
        <authorList>
            <person name="Klenk H.-P."/>
        </authorList>
    </citation>
    <scope>NUCLEOTIDE SEQUENCE [LARGE SCALE GENOMIC DNA]</scope>
    <source>
        <strain evidence="4 5">DSM 45272</strain>
    </source>
</reference>
<accession>A0A841BAV0</accession>
<dbReference type="InterPro" id="IPR009081">
    <property type="entry name" value="PP-bd_ACP"/>
</dbReference>
<dbReference type="SUPFAM" id="SSF47336">
    <property type="entry name" value="ACP-like"/>
    <property type="match status" value="1"/>
</dbReference>
<keyword evidence="1" id="KW-0596">Phosphopantetheine</keyword>
<dbReference type="InterPro" id="IPR020806">
    <property type="entry name" value="PKS_PP-bd"/>
</dbReference>
<feature type="domain" description="Carrier" evidence="3">
    <location>
        <begin position="1"/>
        <end position="74"/>
    </location>
</feature>
<dbReference type="Proteomes" id="UP000580861">
    <property type="component" value="Unassembled WGS sequence"/>
</dbReference>
<keyword evidence="2" id="KW-0597">Phosphoprotein</keyword>
<comment type="caution">
    <text evidence="4">The sequence shown here is derived from an EMBL/GenBank/DDBJ whole genome shotgun (WGS) entry which is preliminary data.</text>
</comment>
<evidence type="ECO:0000313" key="4">
    <source>
        <dbReference type="EMBL" id="MBB5855702.1"/>
    </source>
</evidence>
<dbReference type="RefSeq" id="WP_184900596.1">
    <property type="nucleotide sequence ID" value="NZ_JACHMX010000001.1"/>
</dbReference>
<dbReference type="InterPro" id="IPR006162">
    <property type="entry name" value="Ppantetheine_attach_site"/>
</dbReference>
<dbReference type="SMART" id="SM00823">
    <property type="entry name" value="PKS_PP"/>
    <property type="match status" value="1"/>
</dbReference>
<proteinExistence type="predicted"/>
<keyword evidence="5" id="KW-1185">Reference proteome</keyword>
<dbReference type="AlphaFoldDB" id="A0A841BAV0"/>
<dbReference type="EMBL" id="JACHMX010000001">
    <property type="protein sequence ID" value="MBB5855702.1"/>
    <property type="molecule type" value="Genomic_DNA"/>
</dbReference>